<protein>
    <submittedName>
        <fullName evidence="2">Tetratricopeptide repeat protein</fullName>
    </submittedName>
</protein>
<evidence type="ECO:0000313" key="2">
    <source>
        <dbReference type="EMBL" id="MYN39731.1"/>
    </source>
</evidence>
<keyword evidence="1" id="KW-0732">Signal</keyword>
<accession>A0ABW9WFD8</accession>
<proteinExistence type="predicted"/>
<evidence type="ECO:0000313" key="3">
    <source>
        <dbReference type="Proteomes" id="UP000466332"/>
    </source>
</evidence>
<evidence type="ECO:0000256" key="1">
    <source>
        <dbReference type="SAM" id="SignalP"/>
    </source>
</evidence>
<reference evidence="2 3" key="1">
    <citation type="submission" date="2019-12" db="EMBL/GenBank/DDBJ databases">
        <title>Novel species isolated from a subtropical stream in China.</title>
        <authorList>
            <person name="Lu H."/>
        </authorList>
    </citation>
    <scope>NUCLEOTIDE SEQUENCE [LARGE SCALE GENOMIC DNA]</scope>
    <source>
        <strain evidence="2 3">FT109W</strain>
    </source>
</reference>
<sequence>MMLRACRWLALGCALLAPATWAQQQPVDMPPLTPPAEALPPAAQEPDLYLEALQAISDGRKSDAGAILTRMVQRGARNAGELLDLAMLQCALGRADEAEALFVTIETTFKPPKGLQAIIDDQRRQGCIRWKRQQQWGVNVARGYDHNVNQGASNPNYSVDGGELTLPAEYRPKADHYATVTLDYVTDLSENGDLAYVQLYGRRNDHEFDHNTISAFGGIDHPWRWGRWKWRASGLAGALTLGGKIYQTQTQAQLRLTPPLPLPPSMELSLVSGLTHLKYRTLTNFDSNTTELRSILSHRGDDHFAQLSAGAMRDHAVASRPGGDRNGWSFGVSTRQALGHGLEAELDWNALQWNGQRSYSPGLIDAVRRQNSRTLRASLSYAVTPNSAIQLEWRAIRNKENISIFQYDNRIVQLSWRWRDGK</sequence>
<dbReference type="Proteomes" id="UP000466332">
    <property type="component" value="Unassembled WGS sequence"/>
</dbReference>
<feature type="signal peptide" evidence="1">
    <location>
        <begin position="1"/>
        <end position="22"/>
    </location>
</feature>
<name>A0ABW9WFD8_9BURK</name>
<dbReference type="RefSeq" id="WP_161044806.1">
    <property type="nucleotide sequence ID" value="NZ_WWCS01000005.1"/>
</dbReference>
<dbReference type="EMBL" id="WWCS01000005">
    <property type="protein sequence ID" value="MYN39731.1"/>
    <property type="molecule type" value="Genomic_DNA"/>
</dbReference>
<gene>
    <name evidence="2" type="ORF">GTP55_10135</name>
</gene>
<comment type="caution">
    <text evidence="2">The sequence shown here is derived from an EMBL/GenBank/DDBJ whole genome shotgun (WGS) entry which is preliminary data.</text>
</comment>
<organism evidence="2 3">
    <name type="scientific">Duganella margarita</name>
    <dbReference type="NCBI Taxonomy" id="2692170"/>
    <lineage>
        <taxon>Bacteria</taxon>
        <taxon>Pseudomonadati</taxon>
        <taxon>Pseudomonadota</taxon>
        <taxon>Betaproteobacteria</taxon>
        <taxon>Burkholderiales</taxon>
        <taxon>Oxalobacteraceae</taxon>
        <taxon>Telluria group</taxon>
        <taxon>Duganella</taxon>
    </lineage>
</organism>
<feature type="chain" id="PRO_5046599692" evidence="1">
    <location>
        <begin position="23"/>
        <end position="422"/>
    </location>
</feature>
<keyword evidence="3" id="KW-1185">Reference proteome</keyword>